<dbReference type="VEuPathDB" id="AmoebaDB:NfTy_042730"/>
<comment type="subcellular location">
    <subcellularLocation>
        <location evidence="1">Secreted</location>
    </subcellularLocation>
</comment>
<comment type="caution">
    <text evidence="6">The sequence shown here is derived from an EMBL/GenBank/DDBJ whole genome shotgun (WGS) entry which is preliminary data.</text>
</comment>
<accession>A0A6A5BUV3</accession>
<evidence type="ECO:0000313" key="7">
    <source>
        <dbReference type="Proteomes" id="UP000444721"/>
    </source>
</evidence>
<dbReference type="SUPFAM" id="SSF48113">
    <property type="entry name" value="Heme-dependent peroxidases"/>
    <property type="match status" value="1"/>
</dbReference>
<dbReference type="GeneID" id="68109510"/>
<keyword evidence="4" id="KW-0408">Iron</keyword>
<dbReference type="GO" id="GO:0006979">
    <property type="term" value="P:response to oxidative stress"/>
    <property type="evidence" value="ECO:0007669"/>
    <property type="project" value="InterPro"/>
</dbReference>
<reference evidence="6 7" key="1">
    <citation type="journal article" date="2019" name="Sci. Rep.">
        <title>Nanopore sequencing improves the draft genome of the human pathogenic amoeba Naegleria fowleri.</title>
        <authorList>
            <person name="Liechti N."/>
            <person name="Schurch N."/>
            <person name="Bruggmann R."/>
            <person name="Wittwer M."/>
        </authorList>
    </citation>
    <scope>NUCLEOTIDE SEQUENCE [LARGE SCALE GENOMIC DNA]</scope>
    <source>
        <strain evidence="6 7">ATCC 30894</strain>
    </source>
</reference>
<dbReference type="OrthoDB" id="823504at2759"/>
<keyword evidence="5" id="KW-0472">Membrane</keyword>
<keyword evidence="2" id="KW-0964">Secreted</keyword>
<dbReference type="GO" id="GO:0004601">
    <property type="term" value="F:peroxidase activity"/>
    <property type="evidence" value="ECO:0007669"/>
    <property type="project" value="InterPro"/>
</dbReference>
<gene>
    <name evidence="6" type="ORF">FDP41_002292</name>
</gene>
<dbReference type="Gene3D" id="1.10.640.10">
    <property type="entry name" value="Haem peroxidase domain superfamily, animal type"/>
    <property type="match status" value="1"/>
</dbReference>
<dbReference type="InterPro" id="IPR010255">
    <property type="entry name" value="Haem_peroxidase_sf"/>
</dbReference>
<keyword evidence="4" id="KW-0349">Heme</keyword>
<evidence type="ECO:0000256" key="4">
    <source>
        <dbReference type="PIRSR" id="PIRSR619791-2"/>
    </source>
</evidence>
<evidence type="ECO:0000313" key="6">
    <source>
        <dbReference type="EMBL" id="KAF0978472.1"/>
    </source>
</evidence>
<keyword evidence="5" id="KW-0812">Transmembrane</keyword>
<evidence type="ECO:0000256" key="1">
    <source>
        <dbReference type="ARBA" id="ARBA00004613"/>
    </source>
</evidence>
<evidence type="ECO:0000256" key="3">
    <source>
        <dbReference type="ARBA" id="ARBA00023180"/>
    </source>
</evidence>
<dbReference type="PRINTS" id="PR00457">
    <property type="entry name" value="ANPEROXIDASE"/>
</dbReference>
<dbReference type="GO" id="GO:0046872">
    <property type="term" value="F:metal ion binding"/>
    <property type="evidence" value="ECO:0007669"/>
    <property type="project" value="UniProtKB-KW"/>
</dbReference>
<dbReference type="OMA" id="RYQPMGP"/>
<dbReference type="Pfam" id="PF03098">
    <property type="entry name" value="An_peroxidase"/>
    <property type="match status" value="1"/>
</dbReference>
<proteinExistence type="predicted"/>
<dbReference type="VEuPathDB" id="AmoebaDB:FDP41_002292"/>
<keyword evidence="4" id="KW-0479">Metal-binding</keyword>
<dbReference type="InterPro" id="IPR019791">
    <property type="entry name" value="Haem_peroxidase_animal"/>
</dbReference>
<protein>
    <submittedName>
        <fullName evidence="6">Uncharacterized protein</fullName>
    </submittedName>
</protein>
<dbReference type="Proteomes" id="UP000444721">
    <property type="component" value="Unassembled WGS sequence"/>
</dbReference>
<dbReference type="AlphaFoldDB" id="A0A6A5BUV3"/>
<feature type="binding site" description="axial binding residue" evidence="4">
    <location>
        <position position="382"/>
    </location>
    <ligand>
        <name>heme b</name>
        <dbReference type="ChEBI" id="CHEBI:60344"/>
    </ligand>
    <ligandPart>
        <name>Fe</name>
        <dbReference type="ChEBI" id="CHEBI:18248"/>
    </ligandPart>
</feature>
<dbReference type="RefSeq" id="XP_044563185.1">
    <property type="nucleotide sequence ID" value="XM_044705470.1"/>
</dbReference>
<keyword evidence="5" id="KW-1133">Transmembrane helix</keyword>
<dbReference type="InterPro" id="IPR037120">
    <property type="entry name" value="Haem_peroxidase_sf_animal"/>
</dbReference>
<sequence length="597" mass="67416">MSRNTTILGQLNSVYNSYPLKSSKLNSYNSSKKKQREMVSLRKLVVSFVLVLSVVLIAHLTQGKEIRLKDLKRLSHPIKKACYSHDGIGVNPKHPTFGATGQSFPRLTPAAYTDGVRVPPRQKYSARELSNVFCKQEKCDTSNKYGVNAMFYAFAQFIDHDIDSMGTGRNSETFPIPVPPGDRFKTPTIPFTRGTFSSEKVIFIGDPVNQVNVITGYIDCSQIYGSDPTKAKALRTLQGGLLKVNNVFGEEFLPNSFVHTNGKFFSGGGNNSIIAGDDRVTEALPISIMQTIFLREHNRLARLIRKRFGICKKSTKKKRVDEYIYQTARAINCAQIQSITYREYLSKLLGKHKINPYKLKFDPDVNVTPANEFATAAYRFGHSLVSCELHRIDENGKEMETIQFKDAFNGFRRLTNNKGELEMLVRGLCTHFSQNLDEKIADGLRDFLFGPNVRLDLAASNIQRGRDAGLPSFNDMRKSLGLKPLSASQMTSDPELREKLVKYFGEELNDLDPWLGILIEPKYGNSQLGRLGTKIVKEQFERFVKGDPCFYTHRRKAWMKQVRKAVDRVTLADIIAANTKISRNDKALSRSAFDFKP</sequence>
<name>A0A6A5BUV3_NAEFO</name>
<dbReference type="VEuPathDB" id="AmoebaDB:NF0008240"/>
<evidence type="ECO:0000256" key="5">
    <source>
        <dbReference type="SAM" id="Phobius"/>
    </source>
</evidence>
<feature type="transmembrane region" description="Helical" evidence="5">
    <location>
        <begin position="41"/>
        <end position="60"/>
    </location>
</feature>
<dbReference type="GO" id="GO:0020037">
    <property type="term" value="F:heme binding"/>
    <property type="evidence" value="ECO:0007669"/>
    <property type="project" value="InterPro"/>
</dbReference>
<keyword evidence="3" id="KW-0325">Glycoprotein</keyword>
<keyword evidence="7" id="KW-1185">Reference proteome</keyword>
<dbReference type="PANTHER" id="PTHR11475:SF4">
    <property type="entry name" value="CHORION PEROXIDASE"/>
    <property type="match status" value="1"/>
</dbReference>
<dbReference type="GO" id="GO:0005576">
    <property type="term" value="C:extracellular region"/>
    <property type="evidence" value="ECO:0007669"/>
    <property type="project" value="UniProtKB-SubCell"/>
</dbReference>
<dbReference type="PANTHER" id="PTHR11475">
    <property type="entry name" value="OXIDASE/PEROXIDASE"/>
    <property type="match status" value="1"/>
</dbReference>
<dbReference type="PROSITE" id="PS50292">
    <property type="entry name" value="PEROXIDASE_3"/>
    <property type="match status" value="1"/>
</dbReference>
<evidence type="ECO:0000256" key="2">
    <source>
        <dbReference type="ARBA" id="ARBA00022525"/>
    </source>
</evidence>
<organism evidence="6 7">
    <name type="scientific">Naegleria fowleri</name>
    <name type="common">Brain eating amoeba</name>
    <dbReference type="NCBI Taxonomy" id="5763"/>
    <lineage>
        <taxon>Eukaryota</taxon>
        <taxon>Discoba</taxon>
        <taxon>Heterolobosea</taxon>
        <taxon>Tetramitia</taxon>
        <taxon>Eutetramitia</taxon>
        <taxon>Vahlkampfiidae</taxon>
        <taxon>Naegleria</taxon>
    </lineage>
</organism>
<dbReference type="EMBL" id="VFQX01000029">
    <property type="protein sequence ID" value="KAF0978472.1"/>
    <property type="molecule type" value="Genomic_DNA"/>
</dbReference>